<sequence>MPMKNWEVVLLTFEVFPDDLIVFMDCSLSSAMELQSLLSSFSRASGLHLNSKKSQLFCTSNLETLVEGLVIPLCNLPIHHLGLPL</sequence>
<keyword evidence="2" id="KW-1185">Reference proteome</keyword>
<protein>
    <recommendedName>
        <fullName evidence="3">Reverse transcriptase domain-containing protein</fullName>
    </recommendedName>
</protein>
<organism evidence="1 2">
    <name type="scientific">Acorus calamus</name>
    <name type="common">Sweet flag</name>
    <dbReference type="NCBI Taxonomy" id="4465"/>
    <lineage>
        <taxon>Eukaryota</taxon>
        <taxon>Viridiplantae</taxon>
        <taxon>Streptophyta</taxon>
        <taxon>Embryophyta</taxon>
        <taxon>Tracheophyta</taxon>
        <taxon>Spermatophyta</taxon>
        <taxon>Magnoliopsida</taxon>
        <taxon>Liliopsida</taxon>
        <taxon>Acoraceae</taxon>
        <taxon>Acorus</taxon>
    </lineage>
</organism>
<comment type="caution">
    <text evidence="1">The sequence shown here is derived from an EMBL/GenBank/DDBJ whole genome shotgun (WGS) entry which is preliminary data.</text>
</comment>
<dbReference type="EMBL" id="JAUJYO010000021">
    <property type="protein sequence ID" value="KAK1284279.1"/>
    <property type="molecule type" value="Genomic_DNA"/>
</dbReference>
<gene>
    <name evidence="1" type="ORF">QJS10_CPB21g01608</name>
</gene>
<dbReference type="AlphaFoldDB" id="A0AAV9C6D2"/>
<reference evidence="1" key="1">
    <citation type="journal article" date="2023" name="Nat. Commun.">
        <title>Diploid and tetraploid genomes of Acorus and the evolution of monocots.</title>
        <authorList>
            <person name="Ma L."/>
            <person name="Liu K.W."/>
            <person name="Li Z."/>
            <person name="Hsiao Y.Y."/>
            <person name="Qi Y."/>
            <person name="Fu T."/>
            <person name="Tang G.D."/>
            <person name="Zhang D."/>
            <person name="Sun W.H."/>
            <person name="Liu D.K."/>
            <person name="Li Y."/>
            <person name="Chen G.Z."/>
            <person name="Liu X.D."/>
            <person name="Liao X.Y."/>
            <person name="Jiang Y.T."/>
            <person name="Yu X."/>
            <person name="Hao Y."/>
            <person name="Huang J."/>
            <person name="Zhao X.W."/>
            <person name="Ke S."/>
            <person name="Chen Y.Y."/>
            <person name="Wu W.L."/>
            <person name="Hsu J.L."/>
            <person name="Lin Y.F."/>
            <person name="Huang M.D."/>
            <person name="Li C.Y."/>
            <person name="Huang L."/>
            <person name="Wang Z.W."/>
            <person name="Zhao X."/>
            <person name="Zhong W.Y."/>
            <person name="Peng D.H."/>
            <person name="Ahmad S."/>
            <person name="Lan S."/>
            <person name="Zhang J.S."/>
            <person name="Tsai W.C."/>
            <person name="Van de Peer Y."/>
            <person name="Liu Z.J."/>
        </authorList>
    </citation>
    <scope>NUCLEOTIDE SEQUENCE</scope>
    <source>
        <strain evidence="1">CP</strain>
    </source>
</reference>
<dbReference type="Proteomes" id="UP001180020">
    <property type="component" value="Unassembled WGS sequence"/>
</dbReference>
<reference evidence="1" key="2">
    <citation type="submission" date="2023-06" db="EMBL/GenBank/DDBJ databases">
        <authorList>
            <person name="Ma L."/>
            <person name="Liu K.-W."/>
            <person name="Li Z."/>
            <person name="Hsiao Y.-Y."/>
            <person name="Qi Y."/>
            <person name="Fu T."/>
            <person name="Tang G."/>
            <person name="Zhang D."/>
            <person name="Sun W.-H."/>
            <person name="Liu D.-K."/>
            <person name="Li Y."/>
            <person name="Chen G.-Z."/>
            <person name="Liu X.-D."/>
            <person name="Liao X.-Y."/>
            <person name="Jiang Y.-T."/>
            <person name="Yu X."/>
            <person name="Hao Y."/>
            <person name="Huang J."/>
            <person name="Zhao X.-W."/>
            <person name="Ke S."/>
            <person name="Chen Y.-Y."/>
            <person name="Wu W.-L."/>
            <person name="Hsu J.-L."/>
            <person name="Lin Y.-F."/>
            <person name="Huang M.-D."/>
            <person name="Li C.-Y."/>
            <person name="Huang L."/>
            <person name="Wang Z.-W."/>
            <person name="Zhao X."/>
            <person name="Zhong W.-Y."/>
            <person name="Peng D.-H."/>
            <person name="Ahmad S."/>
            <person name="Lan S."/>
            <person name="Zhang J.-S."/>
            <person name="Tsai W.-C."/>
            <person name="Van De Peer Y."/>
            <person name="Liu Z.-J."/>
        </authorList>
    </citation>
    <scope>NUCLEOTIDE SEQUENCE</scope>
    <source>
        <strain evidence="1">CP</strain>
        <tissue evidence="1">Leaves</tissue>
    </source>
</reference>
<name>A0AAV9C6D2_ACOCL</name>
<evidence type="ECO:0000313" key="2">
    <source>
        <dbReference type="Proteomes" id="UP001180020"/>
    </source>
</evidence>
<accession>A0AAV9C6D2</accession>
<evidence type="ECO:0000313" key="1">
    <source>
        <dbReference type="EMBL" id="KAK1284279.1"/>
    </source>
</evidence>
<proteinExistence type="predicted"/>
<evidence type="ECO:0008006" key="3">
    <source>
        <dbReference type="Google" id="ProtNLM"/>
    </source>
</evidence>